<accession>A0A6H1ZD73</accession>
<sequence length="72" mass="8472">MKRTYKLNGKQRKAIAEWNRTIPFDFMYIDEINAGRMSFVKAWHANVTWLNDWAYEATEGIDLQGCGMLKNL</sequence>
<organism evidence="1">
    <name type="scientific">viral metagenome</name>
    <dbReference type="NCBI Taxonomy" id="1070528"/>
    <lineage>
        <taxon>unclassified sequences</taxon>
        <taxon>metagenomes</taxon>
        <taxon>organismal metagenomes</taxon>
    </lineage>
</organism>
<dbReference type="EMBL" id="MT144620">
    <property type="protein sequence ID" value="QJH95442.1"/>
    <property type="molecule type" value="Genomic_DNA"/>
</dbReference>
<reference evidence="1" key="1">
    <citation type="submission" date="2020-03" db="EMBL/GenBank/DDBJ databases">
        <title>The deep terrestrial virosphere.</title>
        <authorList>
            <person name="Holmfeldt K."/>
            <person name="Nilsson E."/>
            <person name="Simone D."/>
            <person name="Lopez-Fernandez M."/>
            <person name="Wu X."/>
            <person name="de Brujin I."/>
            <person name="Lundin D."/>
            <person name="Andersson A."/>
            <person name="Bertilsson S."/>
            <person name="Dopson M."/>
        </authorList>
    </citation>
    <scope>NUCLEOTIDE SEQUENCE</scope>
    <source>
        <strain evidence="1">TM448A00224</strain>
        <strain evidence="2">TM448B00423</strain>
    </source>
</reference>
<dbReference type="EMBL" id="MT143989">
    <property type="protein sequence ID" value="QJA45381.1"/>
    <property type="molecule type" value="Genomic_DNA"/>
</dbReference>
<gene>
    <name evidence="1" type="ORF">TM448A00224_0046</name>
    <name evidence="2" type="ORF">TM448B00423_0011</name>
</gene>
<evidence type="ECO:0000313" key="1">
    <source>
        <dbReference type="EMBL" id="QJA45381.1"/>
    </source>
</evidence>
<protein>
    <submittedName>
        <fullName evidence="1">Uncharacterized protein</fullName>
    </submittedName>
</protein>
<evidence type="ECO:0000313" key="2">
    <source>
        <dbReference type="EMBL" id="QJH95442.1"/>
    </source>
</evidence>
<name>A0A6H1ZD73_9ZZZZ</name>
<dbReference type="AlphaFoldDB" id="A0A6H1ZD73"/>
<proteinExistence type="predicted"/>